<name>A0A378WMK2_9NOCA</name>
<organism evidence="2 3">
    <name type="scientific">Nocardia africana</name>
    <dbReference type="NCBI Taxonomy" id="134964"/>
    <lineage>
        <taxon>Bacteria</taxon>
        <taxon>Bacillati</taxon>
        <taxon>Actinomycetota</taxon>
        <taxon>Actinomycetes</taxon>
        <taxon>Mycobacteriales</taxon>
        <taxon>Nocardiaceae</taxon>
        <taxon>Nocardia</taxon>
    </lineage>
</organism>
<evidence type="ECO:0000313" key="3">
    <source>
        <dbReference type="Proteomes" id="UP000255082"/>
    </source>
</evidence>
<accession>A0A378WMK2</accession>
<dbReference type="EMBL" id="UGRU01000001">
    <property type="protein sequence ID" value="SUA41661.1"/>
    <property type="molecule type" value="Genomic_DNA"/>
</dbReference>
<proteinExistence type="predicted"/>
<feature type="compositionally biased region" description="Basic and acidic residues" evidence="1">
    <location>
        <begin position="7"/>
        <end position="16"/>
    </location>
</feature>
<reference evidence="2 3" key="1">
    <citation type="submission" date="2018-06" db="EMBL/GenBank/DDBJ databases">
        <authorList>
            <consortium name="Pathogen Informatics"/>
            <person name="Doyle S."/>
        </authorList>
    </citation>
    <scope>NUCLEOTIDE SEQUENCE [LARGE SCALE GENOMIC DNA]</scope>
    <source>
        <strain evidence="2 3">NCTC13184</strain>
    </source>
</reference>
<feature type="region of interest" description="Disordered" evidence="1">
    <location>
        <begin position="1"/>
        <end position="49"/>
    </location>
</feature>
<gene>
    <name evidence="2" type="ORF">NCTC13184_01006</name>
</gene>
<sequence>MSMAGREIPDAGREVPESAGISAASAAPGSTTGPSDDAAASARPANGRPGLRARLATRLERAGIVLRAGMLSAGARHELLLRGLPGTATILGVRPCRNSASAASPLGGIRKRADAAGRIEPGCRFWVRIQLDGVPPYETRVRQRVSDADRESMQPGDVVGCRVDPGDRERLVLYVPGVTEATRVSISKILSAGRRADATVLAATPIAADYSGRDDPVLRLDLELRAWDEPRPWRVRIVQPVPLPAIELVDLGRHLEVAFFAVDRGESVAVDWEASAEL</sequence>
<dbReference type="Proteomes" id="UP000255082">
    <property type="component" value="Unassembled WGS sequence"/>
</dbReference>
<dbReference type="AlphaFoldDB" id="A0A378WMK2"/>
<evidence type="ECO:0000256" key="1">
    <source>
        <dbReference type="SAM" id="MobiDB-lite"/>
    </source>
</evidence>
<feature type="compositionally biased region" description="Low complexity" evidence="1">
    <location>
        <begin position="18"/>
        <end position="49"/>
    </location>
</feature>
<dbReference type="RefSeq" id="WP_227995387.1">
    <property type="nucleotide sequence ID" value="NZ_JAJFOE010000001.1"/>
</dbReference>
<protein>
    <submittedName>
        <fullName evidence="2">Uncharacterized protein</fullName>
    </submittedName>
</protein>
<evidence type="ECO:0000313" key="2">
    <source>
        <dbReference type="EMBL" id="SUA41661.1"/>
    </source>
</evidence>